<dbReference type="EMBL" id="AGEK01000016">
    <property type="protein sequence ID" value="EHO73196.1"/>
    <property type="molecule type" value="Genomic_DNA"/>
</dbReference>
<dbReference type="Gene3D" id="2.60.40.1120">
    <property type="entry name" value="Carboxypeptidase-like, regulatory domain"/>
    <property type="match status" value="1"/>
</dbReference>
<evidence type="ECO:0000256" key="1">
    <source>
        <dbReference type="ARBA" id="ARBA00004571"/>
    </source>
</evidence>
<accession>H1HKU5</accession>
<protein>
    <submittedName>
        <fullName evidence="13">SusC/RagA family TonB-linked outer membrane protein</fullName>
    </submittedName>
</protein>
<keyword evidence="3 8" id="KW-1134">Transmembrane beta strand</keyword>
<comment type="similarity">
    <text evidence="8 9">Belongs to the TonB-dependent receptor family.</text>
</comment>
<feature type="chain" id="PRO_5003550814" evidence="10">
    <location>
        <begin position="26"/>
        <end position="996"/>
    </location>
</feature>
<evidence type="ECO:0000259" key="11">
    <source>
        <dbReference type="Pfam" id="PF00593"/>
    </source>
</evidence>
<evidence type="ECO:0000256" key="2">
    <source>
        <dbReference type="ARBA" id="ARBA00022448"/>
    </source>
</evidence>
<keyword evidence="5 9" id="KW-0798">TonB box</keyword>
<dbReference type="STRING" id="999422.HMPREF9944_00789"/>
<evidence type="ECO:0000256" key="6">
    <source>
        <dbReference type="ARBA" id="ARBA00023136"/>
    </source>
</evidence>
<evidence type="ECO:0000256" key="3">
    <source>
        <dbReference type="ARBA" id="ARBA00022452"/>
    </source>
</evidence>
<keyword evidence="2 8" id="KW-0813">Transport</keyword>
<keyword evidence="10" id="KW-0732">Signal</keyword>
<dbReference type="Pfam" id="PF00593">
    <property type="entry name" value="TonB_dep_Rec_b-barrel"/>
    <property type="match status" value="1"/>
</dbReference>
<dbReference type="Proteomes" id="UP000003167">
    <property type="component" value="Unassembled WGS sequence"/>
</dbReference>
<dbReference type="SUPFAM" id="SSF56935">
    <property type="entry name" value="Porins"/>
    <property type="match status" value="1"/>
</dbReference>
<reference evidence="13 14" key="1">
    <citation type="submission" date="2011-12" db="EMBL/GenBank/DDBJ databases">
        <title>The Genome Sequence of Prevotella maculosa OT 289.</title>
        <authorList>
            <consortium name="The Broad Institute Genome Sequencing Platform"/>
            <person name="Earl A."/>
            <person name="Ward D."/>
            <person name="Feldgarden M."/>
            <person name="Gevers D."/>
            <person name="Izard J."/>
            <person name="Blanton J.M."/>
            <person name="Mathney J."/>
            <person name="Tanner A.C."/>
            <person name="Dewhirst F.E."/>
            <person name="Young S.K."/>
            <person name="Zeng Q."/>
            <person name="Gargeya S."/>
            <person name="Fitzgerald M."/>
            <person name="Haas B."/>
            <person name="Abouelleil A."/>
            <person name="Alvarado L."/>
            <person name="Arachchi H.M."/>
            <person name="Berlin A."/>
            <person name="Chapman S.B."/>
            <person name="Gearin G."/>
            <person name="Goldberg J."/>
            <person name="Griggs A."/>
            <person name="Gujja S."/>
            <person name="Hansen M."/>
            <person name="Heiman D."/>
            <person name="Howarth C."/>
            <person name="Larimer J."/>
            <person name="Lui A."/>
            <person name="MacDonald P.J.P."/>
            <person name="McCowen C."/>
            <person name="Montmayeur A."/>
            <person name="Murphy C."/>
            <person name="Neiman D."/>
            <person name="Pearson M."/>
            <person name="Priest M."/>
            <person name="Roberts A."/>
            <person name="Saif S."/>
            <person name="Shea T."/>
            <person name="Sisk P."/>
            <person name="Stolte C."/>
            <person name="Sykes S."/>
            <person name="Wortman J."/>
            <person name="Nusbaum C."/>
            <person name="Birren B."/>
        </authorList>
    </citation>
    <scope>NUCLEOTIDE SEQUENCE [LARGE SCALE GENOMIC DNA]</scope>
    <source>
        <strain evidence="13 14">OT 289</strain>
    </source>
</reference>
<dbReference type="HOGENOM" id="CLU_004317_0_2_10"/>
<organism evidence="13 14">
    <name type="scientific">Segatella maculosa OT 289</name>
    <dbReference type="NCBI Taxonomy" id="999422"/>
    <lineage>
        <taxon>Bacteria</taxon>
        <taxon>Pseudomonadati</taxon>
        <taxon>Bacteroidota</taxon>
        <taxon>Bacteroidia</taxon>
        <taxon>Bacteroidales</taxon>
        <taxon>Prevotellaceae</taxon>
        <taxon>Segatella</taxon>
    </lineage>
</organism>
<sequence>MNSKNIARRTLLLLFSIVCAAYSHAQSVVQGSVKDASGEPLIGATVQVKGVQGGTVTDINGHYVLSDVKNNATLVFSYIGYRNKEVAVGHQTTVNVSLEMDHQQLDEIVVVGYAVGTKRTVSGAIDRIGKADMNKGVVTSASDALKGKVSGVVISQNGGDPMGTTSIRVRGTSSLSGGNDPLVIIDGVFADMTMFNALQPGDIESMTILKDASETAQYGSRGAAGVIVVTTTKGRNGFSSINYSGTFGVNTVYKNLKMLNAADYRATATRLGIAFTDLGGNSNWFDEIERSVGLTQNHNVSFSSGNDTGNYRASLGFIQREGALKNSDMKNYTAKLDAMQYAFNKRLKLELGIFGSERDGKMQYDPQKMFYSAAAYNPTYPTYKNKNTGEWDEDRLANEIYNPMGQLEVTDRYDVGSLNVHGKVTYTLLDGLFLSAFGSYTRLNLDHKRYVPNDIQQGRINGNGWAYIKNIKRTDLMGNLQLTYTKDFGKHHIDALALMEGQQYKSFENMGQAFKFDTNYFGYNNMQSGANVSWGDVTSEAKEYKLMSYMARLNYMFADKYIATVNLRTDGSSKLGKGHKWGWFPSASVAWVVSQENFMKNAKWIDNLKVRMGYGVTGNQDVIEPYQSLALYGPNGVTTVNGAKSTTYAIQSNDNPDLKWEVKQTFDVGVDFSAFKNRLNVTLDWYTSTTKDLLYLYTVPVPPFTYNTLLANMGKMTNMGFEIGVRGDIVRSKDFTFNSGLNLSFQKNKLNSLSGYYKGQLLTTSEHIAVANINAAGLTQNTGVSYLIEGQPIGVFYLPHCEGINANGQYVISDLDHNKTIDTGDSGDRKVCGQAIPKAYLGWDFTFKYKNWDLTMQFNGAFGHKIYNGTGMTYSNMNNFPTYNVLAEAPQKGIKDIQISDYWLEKGDYVNFEYVTLGYTFGKKQLKANWIQSLHLGLSVNNVYMFTGYKGLSPLINSTSLVRVDEGRTTYGTIGVDDKRLYPLSRTFSFNVSVTF</sequence>
<keyword evidence="4 8" id="KW-0812">Transmembrane</keyword>
<dbReference type="Pfam" id="PF07715">
    <property type="entry name" value="Plug"/>
    <property type="match status" value="1"/>
</dbReference>
<dbReference type="PROSITE" id="PS52016">
    <property type="entry name" value="TONB_DEPENDENT_REC_3"/>
    <property type="match status" value="1"/>
</dbReference>
<dbReference type="Gene3D" id="2.40.170.20">
    <property type="entry name" value="TonB-dependent receptor, beta-barrel domain"/>
    <property type="match status" value="1"/>
</dbReference>
<evidence type="ECO:0000256" key="5">
    <source>
        <dbReference type="ARBA" id="ARBA00023077"/>
    </source>
</evidence>
<proteinExistence type="inferred from homology"/>
<feature type="domain" description="TonB-dependent receptor plug" evidence="12">
    <location>
        <begin position="118"/>
        <end position="226"/>
    </location>
</feature>
<dbReference type="InterPro" id="IPR023997">
    <property type="entry name" value="TonB-dep_OMP_SusC/RagA_CS"/>
</dbReference>
<feature type="signal peptide" evidence="10">
    <location>
        <begin position="1"/>
        <end position="25"/>
    </location>
</feature>
<dbReference type="AlphaFoldDB" id="H1HKU5"/>
<dbReference type="OrthoDB" id="9768177at2"/>
<dbReference type="FunFam" id="2.60.40.1120:FF:000003">
    <property type="entry name" value="Outer membrane protein Omp121"/>
    <property type="match status" value="1"/>
</dbReference>
<feature type="domain" description="TonB-dependent receptor-like beta-barrel" evidence="11">
    <location>
        <begin position="412"/>
        <end position="856"/>
    </location>
</feature>
<name>H1HKU5_9BACT</name>
<evidence type="ECO:0000259" key="12">
    <source>
        <dbReference type="Pfam" id="PF07715"/>
    </source>
</evidence>
<dbReference type="InterPro" id="IPR037066">
    <property type="entry name" value="Plug_dom_sf"/>
</dbReference>
<keyword evidence="6 8" id="KW-0472">Membrane</keyword>
<evidence type="ECO:0000256" key="8">
    <source>
        <dbReference type="PROSITE-ProRule" id="PRU01360"/>
    </source>
</evidence>
<keyword evidence="14" id="KW-1185">Reference proteome</keyword>
<dbReference type="InterPro" id="IPR036942">
    <property type="entry name" value="Beta-barrel_TonB_sf"/>
</dbReference>
<evidence type="ECO:0000256" key="4">
    <source>
        <dbReference type="ARBA" id="ARBA00022692"/>
    </source>
</evidence>
<evidence type="ECO:0000256" key="9">
    <source>
        <dbReference type="RuleBase" id="RU003357"/>
    </source>
</evidence>
<evidence type="ECO:0000313" key="13">
    <source>
        <dbReference type="EMBL" id="EHO73196.1"/>
    </source>
</evidence>
<gene>
    <name evidence="13" type="ORF">HMPREF9944_00789</name>
</gene>
<dbReference type="InterPro" id="IPR008969">
    <property type="entry name" value="CarboxyPept-like_regulatory"/>
</dbReference>
<dbReference type="InterPro" id="IPR000531">
    <property type="entry name" value="Beta-barrel_TonB"/>
</dbReference>
<dbReference type="InterPro" id="IPR012910">
    <property type="entry name" value="Plug_dom"/>
</dbReference>
<dbReference type="InterPro" id="IPR023996">
    <property type="entry name" value="TonB-dep_OMP_SusC/RagA"/>
</dbReference>
<dbReference type="GO" id="GO:0009279">
    <property type="term" value="C:cell outer membrane"/>
    <property type="evidence" value="ECO:0007669"/>
    <property type="project" value="UniProtKB-SubCell"/>
</dbReference>
<dbReference type="NCBIfam" id="TIGR04057">
    <property type="entry name" value="SusC_RagA_signa"/>
    <property type="match status" value="1"/>
</dbReference>
<dbReference type="Pfam" id="PF13715">
    <property type="entry name" value="CarbopepD_reg_2"/>
    <property type="match status" value="1"/>
</dbReference>
<comment type="subcellular location">
    <subcellularLocation>
        <location evidence="1 8">Cell outer membrane</location>
        <topology evidence="1 8">Multi-pass membrane protein</topology>
    </subcellularLocation>
</comment>
<dbReference type="RefSeq" id="WP_008564556.1">
    <property type="nucleotide sequence ID" value="NZ_JH594501.1"/>
</dbReference>
<comment type="caution">
    <text evidence="13">The sequence shown here is derived from an EMBL/GenBank/DDBJ whole genome shotgun (WGS) entry which is preliminary data.</text>
</comment>
<dbReference type="InterPro" id="IPR039426">
    <property type="entry name" value="TonB-dep_rcpt-like"/>
</dbReference>
<dbReference type="PATRIC" id="fig|999422.3.peg.811"/>
<dbReference type="SUPFAM" id="SSF49464">
    <property type="entry name" value="Carboxypeptidase regulatory domain-like"/>
    <property type="match status" value="1"/>
</dbReference>
<evidence type="ECO:0000256" key="10">
    <source>
        <dbReference type="SAM" id="SignalP"/>
    </source>
</evidence>
<evidence type="ECO:0000313" key="14">
    <source>
        <dbReference type="Proteomes" id="UP000003167"/>
    </source>
</evidence>
<dbReference type="NCBIfam" id="TIGR04056">
    <property type="entry name" value="OMP_RagA_SusC"/>
    <property type="match status" value="1"/>
</dbReference>
<dbReference type="Gene3D" id="2.170.130.10">
    <property type="entry name" value="TonB-dependent receptor, plug domain"/>
    <property type="match status" value="1"/>
</dbReference>
<evidence type="ECO:0000256" key="7">
    <source>
        <dbReference type="ARBA" id="ARBA00023237"/>
    </source>
</evidence>
<keyword evidence="7 8" id="KW-0998">Cell outer membrane</keyword>